<dbReference type="Proteomes" id="UP000278746">
    <property type="component" value="Unassembled WGS sequence"/>
</dbReference>
<name>A0A3M7TPL3_9BACI</name>
<dbReference type="OrthoDB" id="2834790at2"/>
<gene>
    <name evidence="1" type="ORF">EBO34_12685</name>
</gene>
<reference evidence="1 2" key="1">
    <citation type="submission" date="2018-10" db="EMBL/GenBank/DDBJ databases">
        <title>Bacillus Keqinensis sp. nov., a moderately halophilic bacterium isolated from a saline-alkaline lake.</title>
        <authorList>
            <person name="Wang H."/>
        </authorList>
    </citation>
    <scope>NUCLEOTIDE SEQUENCE [LARGE SCALE GENOMIC DNA]</scope>
    <source>
        <strain evidence="1 2">KQ-3</strain>
    </source>
</reference>
<sequence>MNTHVISNVITSGSSGNIRCGVFITDQFGTIQFVQFADESLRVSQGIARGVNIYSTELGMYFNKVNESGAQIFALNPPGLPERLFHLSKIQENDESSGWIGVIYLKSDEERQEPTHSEKLVRLLSMRRAHEMLNVMTPVYGTLQMLKRNTESRNDRRLIELAEKELLKGKAHVNDFLKINNFGELKATGITVESFIRILQEKLNVQLPEAVPYVIWRFPEVEEIQLKMEPDSVCIAVFFLLKKCIDYLKGAGKICLSFEKSESDEVQLKIRHAYQTASFSDDEEMQFYTDIAKKVLQKQGGYLHKSKEELVLHLPVS</sequence>
<keyword evidence="2" id="KW-1185">Reference proteome</keyword>
<evidence type="ECO:0000313" key="2">
    <source>
        <dbReference type="Proteomes" id="UP000278746"/>
    </source>
</evidence>
<evidence type="ECO:0000313" key="1">
    <source>
        <dbReference type="EMBL" id="RNA67576.1"/>
    </source>
</evidence>
<comment type="caution">
    <text evidence="1">The sequence shown here is derived from an EMBL/GenBank/DDBJ whole genome shotgun (WGS) entry which is preliminary data.</text>
</comment>
<dbReference type="AlphaFoldDB" id="A0A3M7TPL3"/>
<organism evidence="1 2">
    <name type="scientific">Alteribacter keqinensis</name>
    <dbReference type="NCBI Taxonomy" id="2483800"/>
    <lineage>
        <taxon>Bacteria</taxon>
        <taxon>Bacillati</taxon>
        <taxon>Bacillota</taxon>
        <taxon>Bacilli</taxon>
        <taxon>Bacillales</taxon>
        <taxon>Bacillaceae</taxon>
        <taxon>Alteribacter</taxon>
    </lineage>
</organism>
<dbReference type="EMBL" id="RHIB01000002">
    <property type="protein sequence ID" value="RNA67576.1"/>
    <property type="molecule type" value="Genomic_DNA"/>
</dbReference>
<dbReference type="RefSeq" id="WP_122899111.1">
    <property type="nucleotide sequence ID" value="NZ_RHIB01000002.1"/>
</dbReference>
<accession>A0A3M7TPL3</accession>
<protein>
    <submittedName>
        <fullName evidence="1">Uncharacterized protein</fullName>
    </submittedName>
</protein>
<proteinExistence type="predicted"/>